<feature type="compositionally biased region" description="Pro residues" evidence="3">
    <location>
        <begin position="963"/>
        <end position="976"/>
    </location>
</feature>
<feature type="compositionally biased region" description="Basic and acidic residues" evidence="3">
    <location>
        <begin position="236"/>
        <end position="260"/>
    </location>
</feature>
<dbReference type="PRINTS" id="PR00452">
    <property type="entry name" value="SH3DOMAIN"/>
</dbReference>
<dbReference type="Gene3D" id="2.30.30.40">
    <property type="entry name" value="SH3 Domains"/>
    <property type="match status" value="1"/>
</dbReference>
<feature type="compositionally biased region" description="Acidic residues" evidence="3">
    <location>
        <begin position="480"/>
        <end position="492"/>
    </location>
</feature>
<evidence type="ECO:0000313" key="5">
    <source>
        <dbReference type="EMBL" id="TKA31412.1"/>
    </source>
</evidence>
<dbReference type="InterPro" id="IPR035552">
    <property type="entry name" value="Mti1_SH3"/>
</dbReference>
<feature type="compositionally biased region" description="Low complexity" evidence="3">
    <location>
        <begin position="144"/>
        <end position="170"/>
    </location>
</feature>
<dbReference type="EMBL" id="NAJL01000008">
    <property type="protein sequence ID" value="TKA31412.1"/>
    <property type="molecule type" value="Genomic_DNA"/>
</dbReference>
<feature type="compositionally biased region" description="Basic and acidic residues" evidence="3">
    <location>
        <begin position="922"/>
        <end position="937"/>
    </location>
</feature>
<feature type="compositionally biased region" description="Polar residues" evidence="3">
    <location>
        <begin position="817"/>
        <end position="840"/>
    </location>
</feature>
<dbReference type="PRINTS" id="PR01217">
    <property type="entry name" value="PRICHEXTENSN"/>
</dbReference>
<feature type="compositionally biased region" description="Acidic residues" evidence="3">
    <location>
        <begin position="96"/>
        <end position="112"/>
    </location>
</feature>
<evidence type="ECO:0000313" key="6">
    <source>
        <dbReference type="Proteomes" id="UP000308549"/>
    </source>
</evidence>
<feature type="compositionally biased region" description="Low complexity" evidence="3">
    <location>
        <begin position="1093"/>
        <end position="1104"/>
    </location>
</feature>
<evidence type="ECO:0000256" key="1">
    <source>
        <dbReference type="ARBA" id="ARBA00022443"/>
    </source>
</evidence>
<reference evidence="5 6" key="1">
    <citation type="submission" date="2017-03" db="EMBL/GenBank/DDBJ databases">
        <title>Genomes of endolithic fungi from Antarctica.</title>
        <authorList>
            <person name="Coleine C."/>
            <person name="Masonjones S."/>
            <person name="Stajich J.E."/>
        </authorList>
    </citation>
    <scope>NUCLEOTIDE SEQUENCE [LARGE SCALE GENOMIC DNA]</scope>
    <source>
        <strain evidence="5 6">CCFEE 6315</strain>
    </source>
</reference>
<keyword evidence="1 2" id="KW-0728">SH3 domain</keyword>
<protein>
    <recommendedName>
        <fullName evidence="4">SH3 domain-containing protein</fullName>
    </recommendedName>
</protein>
<feature type="compositionally biased region" description="Pro residues" evidence="3">
    <location>
        <begin position="113"/>
        <end position="129"/>
    </location>
</feature>
<feature type="region of interest" description="Disordered" evidence="3">
    <location>
        <begin position="1362"/>
        <end position="1381"/>
    </location>
</feature>
<feature type="region of interest" description="Disordered" evidence="3">
    <location>
        <begin position="664"/>
        <end position="1135"/>
    </location>
</feature>
<dbReference type="PANTHER" id="PTHR46026">
    <property type="entry name" value="RHO-TYPE GUANINE NUCLEOTIDE EXCHANGE FACTOR, ISOFORM F"/>
    <property type="match status" value="1"/>
</dbReference>
<dbReference type="SMART" id="SM00326">
    <property type="entry name" value="SH3"/>
    <property type="match status" value="1"/>
</dbReference>
<feature type="compositionally biased region" description="Basic and acidic residues" evidence="3">
    <location>
        <begin position="355"/>
        <end position="380"/>
    </location>
</feature>
<dbReference type="Pfam" id="PF00018">
    <property type="entry name" value="SH3_1"/>
    <property type="match status" value="1"/>
</dbReference>
<comment type="caution">
    <text evidence="5">The sequence shown here is derived from an EMBL/GenBank/DDBJ whole genome shotgun (WGS) entry which is preliminary data.</text>
</comment>
<feature type="compositionally biased region" description="Low complexity" evidence="3">
    <location>
        <begin position="1243"/>
        <end position="1253"/>
    </location>
</feature>
<accession>A0A4U0U9R2</accession>
<dbReference type="InterPro" id="IPR001452">
    <property type="entry name" value="SH3_domain"/>
</dbReference>
<feature type="compositionally biased region" description="Low complexity" evidence="3">
    <location>
        <begin position="876"/>
        <end position="894"/>
    </location>
</feature>
<dbReference type="CDD" id="cd11887">
    <property type="entry name" value="SH3_Bbc1"/>
    <property type="match status" value="1"/>
</dbReference>
<dbReference type="OrthoDB" id="207120at2759"/>
<evidence type="ECO:0000256" key="2">
    <source>
        <dbReference type="PROSITE-ProRule" id="PRU00192"/>
    </source>
</evidence>
<feature type="region of interest" description="Disordered" evidence="3">
    <location>
        <begin position="1243"/>
        <end position="1268"/>
    </location>
</feature>
<feature type="compositionally biased region" description="Pro residues" evidence="3">
    <location>
        <begin position="848"/>
        <end position="875"/>
    </location>
</feature>
<feature type="compositionally biased region" description="Low complexity" evidence="3">
    <location>
        <begin position="728"/>
        <end position="744"/>
    </location>
</feature>
<evidence type="ECO:0000259" key="4">
    <source>
        <dbReference type="PROSITE" id="PS50002"/>
    </source>
</evidence>
<dbReference type="Proteomes" id="UP000308549">
    <property type="component" value="Unassembled WGS sequence"/>
</dbReference>
<sequence length="1411" mass="149105">MATPFKVKALYEYTSAHDDDLKFKGGQVINVTEEEGDDWYVGDYTDASGTKQEGMFPRNFVEKWEPEVPQRPVRGSRPKSEVVSSPPPPPAPVQKEEEEGEEREESGGEQEEVPPPMPVSSQPQQPPRIDPLAASSRQAEDVRSPASATQPEAPAAQADARAETPQAPQSSKPPPPVAPKSNAFKDRIAAFNKAEAAPIAPLQPGRGGQKNDYIKKSFVAPPPSKNAYIPPVAKQEPIHKPYIREEDPEIKARQEQDRAAAEAAGLTGEADAPAKPTAAAEGGGGEEDAEDAPKPLTLKERMALLQREQEAQRARQAEAGQKKKPPVKRPSESQRAPLSTEAGEEEGEEGDVEEADARESVRSPGAERRSLDTGSREKAPRTSSSYRRSRPPPPPAEPMSPVSRAAEPEILSGGEEADQSAAGDLTEDDAATLGGGGMDDGDEKHPPRAISGMAPTPGGDGAVSSPRAAAPAPPPRAEPDVGDEEDATESAEDGPAGEAEEEEEEVDEEEARKQRLRERMARLAGGQGAGGPFNPFGAPPPPVAPPKKKTSTKERKATEEEESEPRSPVGQGPQMVAIPGMGAAPPVPGREKVQSPEVVSQSVSRRSTKEINTEEDEEPQYAPPPPRRSMQEERGGVPPVPKGELIVALTKPLLRKRKSFASLFQRDSGSSLHIRMHSRAKSSPLSKPTALVPNTGGGRGCPMHRVGTGDGDTLGGGYRSAPPPPSAPSERGAPPALPSESTRPTPRPPPSESRPVPRPPPAVAAAAAPQLPPMSPAPGYQTDDEMSMHDKRSSTGASSVETPLPIRTGAAPPVPQHGQQPMSPPTKRSSYFGSEPGSATSDKRSSRVPPPVPGMAPSPVTSPRPLPPPPPPPGGAPAVPSRASTGFSSSQQQAEESEEDATERGESDYEGDYDTDIASSAKHKDALKSGGHARENSLDDSTTADDETPVSTPGPVPTLAAPVPQPRAVPPPPPGRPSVDAPRAPPPAPPPTREATAADDPDYDPYNYNGGLTRGAAPPPPVPGAIPVAAPPIPPDFEDRRDEVDDSSADDVPGASAQNVPAAPMSRKSMDRPPPPPPTAGQGERSVPPMPPASGAGAATRSARQSLDVRRETSMGRKSTDAGRPSGDQFGQIAQDIDLAPTSLWWAAPQPLPPSLANRNAVDILTESEESQKSKRGGRTTISKDIYVLYMDYSQTVITAQYDAKDPSDCTLEQRHEPPPPRLRQDQLESYWQKFGSRLAQAAQAAAGGSSSSSKKEGPPLGDGRPESLPLQLIRQHAGDDALLPIGTRAYGALVYANLANASTQQFDAIRAGDIVTLRNAKFEGHAGAMRSKYRVDFGVGHVGVVEEWDGTKRSVRLWEQGREGVGGSSGGSKGKGGGVRSEKLRLGDLRSGEVRVWRVVGREWVGWESG</sequence>
<dbReference type="PANTHER" id="PTHR46026:SF1">
    <property type="entry name" value="RHO-TYPE GUANINE NUCLEOTIDE EXCHANGE FACTOR, ISOFORM F"/>
    <property type="match status" value="1"/>
</dbReference>
<dbReference type="PROSITE" id="PS50002">
    <property type="entry name" value="SH3"/>
    <property type="match status" value="1"/>
</dbReference>
<feature type="compositionally biased region" description="Low complexity" evidence="3">
    <location>
        <begin position="261"/>
        <end position="280"/>
    </location>
</feature>
<dbReference type="SUPFAM" id="SSF50044">
    <property type="entry name" value="SH3-domain"/>
    <property type="match status" value="1"/>
</dbReference>
<feature type="region of interest" description="Disordered" evidence="3">
    <location>
        <begin position="33"/>
        <end position="643"/>
    </location>
</feature>
<feature type="compositionally biased region" description="Gly residues" evidence="3">
    <location>
        <begin position="708"/>
        <end position="718"/>
    </location>
</feature>
<feature type="compositionally biased region" description="Gly residues" evidence="3">
    <location>
        <begin position="1364"/>
        <end position="1380"/>
    </location>
</feature>
<feature type="compositionally biased region" description="Basic and acidic residues" evidence="3">
    <location>
        <begin position="1107"/>
        <end position="1121"/>
    </location>
</feature>
<evidence type="ECO:0000256" key="3">
    <source>
        <dbReference type="SAM" id="MobiDB-lite"/>
    </source>
</evidence>
<dbReference type="InterPro" id="IPR057402">
    <property type="entry name" value="AIM3_BBC1_C"/>
</dbReference>
<dbReference type="Pfam" id="PF25459">
    <property type="entry name" value="AIM3_BBC1_C"/>
    <property type="match status" value="1"/>
</dbReference>
<organism evidence="5 6">
    <name type="scientific">Salinomyces thailandicus</name>
    <dbReference type="NCBI Taxonomy" id="706561"/>
    <lineage>
        <taxon>Eukaryota</taxon>
        <taxon>Fungi</taxon>
        <taxon>Dikarya</taxon>
        <taxon>Ascomycota</taxon>
        <taxon>Pezizomycotina</taxon>
        <taxon>Dothideomycetes</taxon>
        <taxon>Dothideomycetidae</taxon>
        <taxon>Mycosphaerellales</taxon>
        <taxon>Teratosphaeriaceae</taxon>
        <taxon>Salinomyces</taxon>
    </lineage>
</organism>
<feature type="compositionally biased region" description="Basic and acidic residues" evidence="3">
    <location>
        <begin position="510"/>
        <end position="521"/>
    </location>
</feature>
<name>A0A4U0U9R2_9PEZI</name>
<gene>
    <name evidence="5" type="ORF">B0A50_02258</name>
</gene>
<proteinExistence type="predicted"/>
<feature type="compositionally biased region" description="Low complexity" evidence="3">
    <location>
        <begin position="595"/>
        <end position="605"/>
    </location>
</feature>
<dbReference type="InterPro" id="IPR036028">
    <property type="entry name" value="SH3-like_dom_sf"/>
</dbReference>
<feature type="compositionally biased region" description="Pro residues" evidence="3">
    <location>
        <begin position="983"/>
        <end position="992"/>
    </location>
</feature>
<feature type="compositionally biased region" description="Basic and acidic residues" evidence="3">
    <location>
        <begin position="291"/>
        <end position="316"/>
    </location>
</feature>
<feature type="compositionally biased region" description="Acidic residues" evidence="3">
    <location>
        <begin position="498"/>
        <end position="509"/>
    </location>
</feature>
<feature type="compositionally biased region" description="Acidic residues" evidence="3">
    <location>
        <begin position="342"/>
        <end position="354"/>
    </location>
</feature>
<feature type="compositionally biased region" description="Pro residues" evidence="3">
    <location>
        <begin position="1017"/>
        <end position="1035"/>
    </location>
</feature>
<feature type="domain" description="SH3" evidence="4">
    <location>
        <begin position="2"/>
        <end position="66"/>
    </location>
</feature>
<feature type="compositionally biased region" description="Pro residues" evidence="3">
    <location>
        <begin position="745"/>
        <end position="762"/>
    </location>
</feature>
<keyword evidence="6" id="KW-1185">Reference proteome</keyword>